<keyword evidence="6" id="KW-0489">Methyltransferase</keyword>
<evidence type="ECO:0000256" key="3">
    <source>
        <dbReference type="PROSITE-ProRule" id="PRU00182"/>
    </source>
</evidence>
<comment type="similarity">
    <text evidence="2">Belongs to the TlyA family.</text>
</comment>
<dbReference type="SUPFAM" id="SSF53335">
    <property type="entry name" value="S-adenosyl-L-methionine-dependent methyltransferases"/>
    <property type="match status" value="1"/>
</dbReference>
<dbReference type="Gene3D" id="3.10.290.10">
    <property type="entry name" value="RNA-binding S4 domain"/>
    <property type="match status" value="1"/>
</dbReference>
<dbReference type="Gene3D" id="3.40.50.150">
    <property type="entry name" value="Vaccinia Virus protein VP39"/>
    <property type="match status" value="1"/>
</dbReference>
<feature type="compositionally biased region" description="Basic and acidic residues" evidence="4">
    <location>
        <begin position="267"/>
        <end position="282"/>
    </location>
</feature>
<sequence length="282" mass="29544">MTRRLDLALVDAGLARSRTHARRIVEEGRARIDGARAAKPAAPVADGAVVEVVDVPDGIEYASRAAHKLAGALDALGPDPAGLRCLDAGASTGGFTDVLVRRGALRVAAVDIGTGQLAPHLVADPRVEVHDATSIRGLDPARIGGPVDLTVADLSFISLTAVIADLARATALGGHLLVMVKPQFEVGRGRLPHGGVVRDPRHRREAVLGVARVGGECGLRVEGAERSELPGQDGNAEYFLRLRHTGETCTPDASACDMIERATGPRPDPDPTPRALEEDLRP</sequence>
<evidence type="ECO:0000313" key="6">
    <source>
        <dbReference type="EMBL" id="UYG16560.1"/>
    </source>
</evidence>
<feature type="region of interest" description="Disordered" evidence="4">
    <location>
        <begin position="259"/>
        <end position="282"/>
    </location>
</feature>
<dbReference type="SUPFAM" id="SSF55174">
    <property type="entry name" value="Alpha-L RNA-binding motif"/>
    <property type="match status" value="1"/>
</dbReference>
<dbReference type="SMART" id="SM00363">
    <property type="entry name" value="S4"/>
    <property type="match status" value="1"/>
</dbReference>
<evidence type="ECO:0000256" key="1">
    <source>
        <dbReference type="ARBA" id="ARBA00022884"/>
    </source>
</evidence>
<dbReference type="Pfam" id="PF01479">
    <property type="entry name" value="S4"/>
    <property type="match status" value="1"/>
</dbReference>
<dbReference type="InterPro" id="IPR036986">
    <property type="entry name" value="S4_RNA-bd_sf"/>
</dbReference>
<dbReference type="EMBL" id="CP107020">
    <property type="protein sequence ID" value="UYG16560.1"/>
    <property type="molecule type" value="Genomic_DNA"/>
</dbReference>
<evidence type="ECO:0000256" key="4">
    <source>
        <dbReference type="SAM" id="MobiDB-lite"/>
    </source>
</evidence>
<dbReference type="Pfam" id="PF01728">
    <property type="entry name" value="FtsJ"/>
    <property type="match status" value="1"/>
</dbReference>
<evidence type="ECO:0000259" key="5">
    <source>
        <dbReference type="SMART" id="SM00363"/>
    </source>
</evidence>
<reference evidence="6" key="1">
    <citation type="submission" date="2022-10" db="EMBL/GenBank/DDBJ databases">
        <title>Whole-Genome Sequencing of Brachybacterium huguangmaarense BRM-3, Isolated from Betula schmidtii.</title>
        <authorList>
            <person name="Haam D."/>
        </authorList>
    </citation>
    <scope>NUCLEOTIDE SEQUENCE</scope>
    <source>
        <strain evidence="6">BRM-3</strain>
    </source>
</reference>
<protein>
    <submittedName>
        <fullName evidence="6">TlyA family RNA methyltransferase</fullName>
    </submittedName>
</protein>
<accession>A0ABY6G0F1</accession>
<dbReference type="InterPro" id="IPR002877">
    <property type="entry name" value="RNA_MeTrfase_FtsJ_dom"/>
</dbReference>
<organism evidence="6 7">
    <name type="scientific">Brachybacterium huguangmaarense</name>
    <dbReference type="NCBI Taxonomy" id="1652028"/>
    <lineage>
        <taxon>Bacteria</taxon>
        <taxon>Bacillati</taxon>
        <taxon>Actinomycetota</taxon>
        <taxon>Actinomycetes</taxon>
        <taxon>Micrococcales</taxon>
        <taxon>Dermabacteraceae</taxon>
        <taxon>Brachybacterium</taxon>
    </lineage>
</organism>
<dbReference type="RefSeq" id="WP_263593773.1">
    <property type="nucleotide sequence ID" value="NZ_CP107020.1"/>
</dbReference>
<dbReference type="Proteomes" id="UP001164305">
    <property type="component" value="Chromosome"/>
</dbReference>
<proteinExistence type="inferred from homology"/>
<gene>
    <name evidence="6" type="ORF">BRM3_13290</name>
</gene>
<name>A0ABY6G0F1_9MICO</name>
<dbReference type="InterPro" id="IPR047048">
    <property type="entry name" value="TlyA"/>
</dbReference>
<dbReference type="GO" id="GO:0032259">
    <property type="term" value="P:methylation"/>
    <property type="evidence" value="ECO:0007669"/>
    <property type="project" value="UniProtKB-KW"/>
</dbReference>
<keyword evidence="6" id="KW-0808">Transferase</keyword>
<dbReference type="InterPro" id="IPR002942">
    <property type="entry name" value="S4_RNA-bd"/>
</dbReference>
<evidence type="ECO:0000256" key="2">
    <source>
        <dbReference type="ARBA" id="ARBA00029460"/>
    </source>
</evidence>
<dbReference type="InterPro" id="IPR029063">
    <property type="entry name" value="SAM-dependent_MTases_sf"/>
</dbReference>
<feature type="domain" description="RNA-binding S4" evidence="5">
    <location>
        <begin position="3"/>
        <end position="70"/>
    </location>
</feature>
<keyword evidence="7" id="KW-1185">Reference proteome</keyword>
<dbReference type="PROSITE" id="PS50889">
    <property type="entry name" value="S4"/>
    <property type="match status" value="1"/>
</dbReference>
<dbReference type="GO" id="GO:0008168">
    <property type="term" value="F:methyltransferase activity"/>
    <property type="evidence" value="ECO:0007669"/>
    <property type="project" value="UniProtKB-KW"/>
</dbReference>
<dbReference type="CDD" id="cd00165">
    <property type="entry name" value="S4"/>
    <property type="match status" value="1"/>
</dbReference>
<keyword evidence="1 3" id="KW-0694">RNA-binding</keyword>
<dbReference type="PANTHER" id="PTHR32319:SF0">
    <property type="entry name" value="BACTERIAL HEMOLYSIN-LIKE PROTEIN"/>
    <property type="match status" value="1"/>
</dbReference>
<dbReference type="CDD" id="cd02440">
    <property type="entry name" value="AdoMet_MTases"/>
    <property type="match status" value="1"/>
</dbReference>
<evidence type="ECO:0000313" key="7">
    <source>
        <dbReference type="Proteomes" id="UP001164305"/>
    </source>
</evidence>
<dbReference type="PANTHER" id="PTHR32319">
    <property type="entry name" value="BACTERIAL HEMOLYSIN-LIKE PROTEIN"/>
    <property type="match status" value="1"/>
</dbReference>